<evidence type="ECO:0000313" key="2">
    <source>
        <dbReference type="EMBL" id="KAJ6759325.1"/>
    </source>
</evidence>
<sequence length="100" mass="10897">MDKGQTLKASYVHSVNPLHSVAAEMTHRLSSSENSFTIGSSHVVDPFTVVKTRFSDNGKAAMLCQHEWRPKSLITFSAEYDPKATHAAAPKFGLALALKP</sequence>
<dbReference type="Gene3D" id="2.40.160.10">
    <property type="entry name" value="Porin"/>
    <property type="match status" value="1"/>
</dbReference>
<proteinExistence type="inferred from homology"/>
<accession>A0A9Q0W5C9</accession>
<dbReference type="AlphaFoldDB" id="A0A9Q0W5C9"/>
<dbReference type="GO" id="GO:0008308">
    <property type="term" value="F:voltage-gated monoatomic anion channel activity"/>
    <property type="evidence" value="ECO:0007669"/>
    <property type="project" value="InterPro"/>
</dbReference>
<dbReference type="InterPro" id="IPR023614">
    <property type="entry name" value="Porin_dom_sf"/>
</dbReference>
<keyword evidence="3" id="KW-1185">Reference proteome</keyword>
<dbReference type="PANTHER" id="PTHR11743">
    <property type="entry name" value="VOLTAGE-DEPENDENT ANION-SELECTIVE CHANNEL"/>
    <property type="match status" value="1"/>
</dbReference>
<evidence type="ECO:0000256" key="1">
    <source>
        <dbReference type="ARBA" id="ARBA00009624"/>
    </source>
</evidence>
<reference evidence="2" key="1">
    <citation type="submission" date="2022-11" db="EMBL/GenBank/DDBJ databases">
        <authorList>
            <person name="Hyden B.L."/>
            <person name="Feng K."/>
            <person name="Yates T."/>
            <person name="Jawdy S."/>
            <person name="Smart L.B."/>
            <person name="Muchero W."/>
        </authorList>
    </citation>
    <scope>NUCLEOTIDE SEQUENCE</scope>
    <source>
        <tissue evidence="2">Shoot tip</tissue>
    </source>
</reference>
<comment type="similarity">
    <text evidence="1">Belongs to the eukaryotic mitochondrial porin (TC 1.B.8.1) family.</text>
</comment>
<dbReference type="Proteomes" id="UP001151752">
    <property type="component" value="Chromosome 18"/>
</dbReference>
<evidence type="ECO:0000313" key="3">
    <source>
        <dbReference type="Proteomes" id="UP001151752"/>
    </source>
</evidence>
<dbReference type="InterPro" id="IPR027246">
    <property type="entry name" value="Porin_Euk/Tom40"/>
</dbReference>
<name>A0A9Q0W5C9_9ROSI</name>
<organism evidence="2 3">
    <name type="scientific">Salix koriyanagi</name>
    <dbReference type="NCBI Taxonomy" id="2511006"/>
    <lineage>
        <taxon>Eukaryota</taxon>
        <taxon>Viridiplantae</taxon>
        <taxon>Streptophyta</taxon>
        <taxon>Embryophyta</taxon>
        <taxon>Tracheophyta</taxon>
        <taxon>Spermatophyta</taxon>
        <taxon>Magnoliopsida</taxon>
        <taxon>eudicotyledons</taxon>
        <taxon>Gunneridae</taxon>
        <taxon>Pentapetalae</taxon>
        <taxon>rosids</taxon>
        <taxon>fabids</taxon>
        <taxon>Malpighiales</taxon>
        <taxon>Salicaceae</taxon>
        <taxon>Saliceae</taxon>
        <taxon>Salix</taxon>
    </lineage>
</organism>
<reference evidence="2" key="2">
    <citation type="journal article" date="2023" name="Int. J. Mol. Sci.">
        <title>De Novo Assembly and Annotation of 11 Diverse Shrub Willow (Salix) Genomes Reveals Novel Gene Organization in Sex-Linked Regions.</title>
        <authorList>
            <person name="Hyden B."/>
            <person name="Feng K."/>
            <person name="Yates T.B."/>
            <person name="Jawdy S."/>
            <person name="Cereghino C."/>
            <person name="Smart L.B."/>
            <person name="Muchero W."/>
        </authorList>
    </citation>
    <scope>NUCLEOTIDE SEQUENCE</scope>
    <source>
        <tissue evidence="2">Shoot tip</tissue>
    </source>
</reference>
<dbReference type="PANTHER" id="PTHR11743:SF27">
    <property type="entry name" value="MITOCHONDRIAL OUTER MEMBRANE PROTEIN PORIN 4"/>
    <property type="match status" value="1"/>
</dbReference>
<dbReference type="EMBL" id="JAPFFM010000006">
    <property type="protein sequence ID" value="KAJ6759325.1"/>
    <property type="molecule type" value="Genomic_DNA"/>
</dbReference>
<dbReference type="Pfam" id="PF01459">
    <property type="entry name" value="Porin_3"/>
    <property type="match status" value="1"/>
</dbReference>
<dbReference type="InterPro" id="IPR001925">
    <property type="entry name" value="Porin_Euk"/>
</dbReference>
<comment type="caution">
    <text evidence="2">The sequence shown here is derived from an EMBL/GenBank/DDBJ whole genome shotgun (WGS) entry which is preliminary data.</text>
</comment>
<gene>
    <name evidence="2" type="ORF">OIU74_025910</name>
</gene>
<dbReference type="GO" id="GO:0005741">
    <property type="term" value="C:mitochondrial outer membrane"/>
    <property type="evidence" value="ECO:0007669"/>
    <property type="project" value="InterPro"/>
</dbReference>
<protein>
    <submittedName>
        <fullName evidence="2">MITOCHONDRIAL OUTER MEMBRANE PROTEIN PORIN 4</fullName>
    </submittedName>
</protein>